<name>A0A836BNV8_9CHLO</name>
<feature type="region of interest" description="Disordered" evidence="1">
    <location>
        <begin position="215"/>
        <end position="235"/>
    </location>
</feature>
<feature type="region of interest" description="Disordered" evidence="1">
    <location>
        <begin position="600"/>
        <end position="636"/>
    </location>
</feature>
<keyword evidence="4" id="KW-1185">Reference proteome</keyword>
<feature type="compositionally biased region" description="Polar residues" evidence="1">
    <location>
        <begin position="608"/>
        <end position="619"/>
    </location>
</feature>
<dbReference type="Proteomes" id="UP000612055">
    <property type="component" value="Unassembled WGS sequence"/>
</dbReference>
<dbReference type="InterPro" id="IPR001245">
    <property type="entry name" value="Ser-Thr/Tyr_kinase_cat_dom"/>
</dbReference>
<evidence type="ECO:0000259" key="2">
    <source>
        <dbReference type="Pfam" id="PF07714"/>
    </source>
</evidence>
<proteinExistence type="predicted"/>
<dbReference type="EMBL" id="JAEHOE010000177">
    <property type="protein sequence ID" value="KAG2483415.1"/>
    <property type="molecule type" value="Genomic_DNA"/>
</dbReference>
<organism evidence="3 4">
    <name type="scientific">Edaphochlamys debaryana</name>
    <dbReference type="NCBI Taxonomy" id="47281"/>
    <lineage>
        <taxon>Eukaryota</taxon>
        <taxon>Viridiplantae</taxon>
        <taxon>Chlorophyta</taxon>
        <taxon>core chlorophytes</taxon>
        <taxon>Chlorophyceae</taxon>
        <taxon>CS clade</taxon>
        <taxon>Chlamydomonadales</taxon>
        <taxon>Chlamydomonadales incertae sedis</taxon>
        <taxon>Edaphochlamys</taxon>
    </lineage>
</organism>
<dbReference type="Pfam" id="PF07714">
    <property type="entry name" value="PK_Tyr_Ser-Thr"/>
    <property type="match status" value="1"/>
</dbReference>
<dbReference type="PANTHER" id="PTHR44329">
    <property type="entry name" value="SERINE/THREONINE-PROTEIN KINASE TNNI3K-RELATED"/>
    <property type="match status" value="1"/>
</dbReference>
<dbReference type="InterPro" id="IPR011009">
    <property type="entry name" value="Kinase-like_dom_sf"/>
</dbReference>
<dbReference type="Gene3D" id="1.10.510.10">
    <property type="entry name" value="Transferase(Phosphotransferase) domain 1"/>
    <property type="match status" value="1"/>
</dbReference>
<protein>
    <recommendedName>
        <fullName evidence="2">Serine-threonine/tyrosine-protein kinase catalytic domain-containing protein</fullName>
    </recommendedName>
</protein>
<dbReference type="GO" id="GO:0004674">
    <property type="term" value="F:protein serine/threonine kinase activity"/>
    <property type="evidence" value="ECO:0007669"/>
    <property type="project" value="TreeGrafter"/>
</dbReference>
<evidence type="ECO:0000313" key="4">
    <source>
        <dbReference type="Proteomes" id="UP000612055"/>
    </source>
</evidence>
<evidence type="ECO:0000256" key="1">
    <source>
        <dbReference type="SAM" id="MobiDB-lite"/>
    </source>
</evidence>
<comment type="caution">
    <text evidence="3">The sequence shown here is derived from an EMBL/GenBank/DDBJ whole genome shotgun (WGS) entry which is preliminary data.</text>
</comment>
<feature type="region of interest" description="Disordered" evidence="1">
    <location>
        <begin position="429"/>
        <end position="469"/>
    </location>
</feature>
<feature type="compositionally biased region" description="Gly residues" evidence="1">
    <location>
        <begin position="716"/>
        <end position="725"/>
    </location>
</feature>
<feature type="domain" description="Serine-threonine/tyrosine-protein kinase catalytic" evidence="2">
    <location>
        <begin position="840"/>
        <end position="918"/>
    </location>
</feature>
<feature type="compositionally biased region" description="Low complexity" evidence="1">
    <location>
        <begin position="384"/>
        <end position="398"/>
    </location>
</feature>
<dbReference type="AlphaFoldDB" id="A0A836BNV8"/>
<dbReference type="InterPro" id="IPR051681">
    <property type="entry name" value="Ser/Thr_Kinases-Pseudokinases"/>
</dbReference>
<feature type="compositionally biased region" description="Low complexity" evidence="1">
    <location>
        <begin position="453"/>
        <end position="462"/>
    </location>
</feature>
<feature type="compositionally biased region" description="Low complexity" evidence="1">
    <location>
        <begin position="353"/>
        <end position="374"/>
    </location>
</feature>
<reference evidence="3" key="1">
    <citation type="journal article" date="2020" name="bioRxiv">
        <title>Comparative genomics of Chlamydomonas.</title>
        <authorList>
            <person name="Craig R.J."/>
            <person name="Hasan A.R."/>
            <person name="Ness R.W."/>
            <person name="Keightley P.D."/>
        </authorList>
    </citation>
    <scope>NUCLEOTIDE SEQUENCE</scope>
    <source>
        <strain evidence="3">CCAP 11/70</strain>
    </source>
</reference>
<feature type="region of interest" description="Disordered" evidence="1">
    <location>
        <begin position="702"/>
        <end position="729"/>
    </location>
</feature>
<accession>A0A836BNV8</accession>
<feature type="compositionally biased region" description="Low complexity" evidence="1">
    <location>
        <begin position="506"/>
        <end position="559"/>
    </location>
</feature>
<dbReference type="OrthoDB" id="563060at2759"/>
<gene>
    <name evidence="3" type="ORF">HYH03_017722</name>
</gene>
<evidence type="ECO:0000313" key="3">
    <source>
        <dbReference type="EMBL" id="KAG2483415.1"/>
    </source>
</evidence>
<dbReference type="SUPFAM" id="SSF56112">
    <property type="entry name" value="Protein kinase-like (PK-like)"/>
    <property type="match status" value="2"/>
</dbReference>
<feature type="region of interest" description="Disordered" evidence="1">
    <location>
        <begin position="353"/>
        <end position="407"/>
    </location>
</feature>
<sequence length="938" mass="94219">MPLWLGCLCPGRGAPDDVPGPAPASLGPQLVGPHSLRTATDAGELRGEPQLPNSAIAQLLTKTCIVAEVYRGEHELQYQAWYEPHAGQVLAAAVSIAVSPTPDDAPAPAPPSHENIVQRYAYAVGTLADLREFVGFTETPAVAPASVHHGAGHVQPAACSTAHSREVLVNTLAALAERGPCLHVVVTEWCEGGDLHSHLRRLQLQFLRTKRPAPIDALSPAPQPQPSPSLAASCGTAAPGSVSAVPLSASRGDFVRLSELSALSPPQGPSRLASKQLESSQRSLQHLFARPQSLRQEQAVAQVAAVQAALDVARGVAALHAAGLTHGRLEPRTVLCATYAMGTAGGLDAAAGAGCGPADRGEVAPTPAVSAATPHAREQDHAATSEPLPGPLSLGTPLAQAAPSPGMRQRAWSLGNAVLALRWGARDATASAGSREDSATAPPGARPRADSQAGAAVPDAPDALPPQSTPFTAAAAAAAAASGNTLFLAPRTGFRRLGGGSSGQHGAAPSGGASTPGSGSVGSRLRGVLSGRLSASGPRADADPAAAALAAPAAPAAPAGGEQLSDRLTHRTAATDADAGTGTLSTWLTRDTAASSAWASYRHHQPPSAASAQGGSQHISDLCAPPAARSGRGGGFEARIPTALMQRAPVTPPASGFLDKLLEEPAGITGVPAAAASEPQAAAAAVAAPAWAPVPSPQALVPGATRPRAGADGKGDGGGVGGGGSRQVLPVPPRRFTLKVLPPWAVPLGLRGAPHSDIGDCGAGGDGGSTSAVPARTSRPVVPTLQKGSANAAAAAAPSRGLSYNTAKWQAMAYAAPEALAELVGTAAGNSGAPAPPVGPAADVYSLGALLWQLVSGGRPPHYERHPAQILMGLLSGDLDLALEWPEDVDPELAELGRACMRREPDSRPSAQEVEEALAALLSRLGPEANPAQVLLVA</sequence>
<feature type="region of interest" description="Disordered" evidence="1">
    <location>
        <begin position="496"/>
        <end position="564"/>
    </location>
</feature>
<dbReference type="PANTHER" id="PTHR44329:SF214">
    <property type="entry name" value="PROTEIN KINASE DOMAIN-CONTAINING PROTEIN"/>
    <property type="match status" value="1"/>
</dbReference>